<proteinExistence type="predicted"/>
<feature type="transmembrane region" description="Helical" evidence="1">
    <location>
        <begin position="6"/>
        <end position="25"/>
    </location>
</feature>
<sequence>MTILLSIPIYILIGGLIYALSRYILRANAEMAWWVRFWIMIFFGIFWPLGIMFAATCLLMWIFTLPGDFYRKKTRH</sequence>
<reference evidence="2" key="1">
    <citation type="submission" date="2018-06" db="EMBL/GenBank/DDBJ databases">
        <authorList>
            <person name="Ashton P.M."/>
            <person name="Dallman T."/>
            <person name="Nair S."/>
            <person name="De Pinna E."/>
            <person name="Peters T."/>
            <person name="Grant K."/>
        </authorList>
    </citation>
    <scope>NUCLEOTIDE SEQUENCE [LARGE SCALE GENOMIC DNA]</scope>
    <source>
        <strain evidence="2">462023</strain>
    </source>
</reference>
<evidence type="ECO:0000313" key="2">
    <source>
        <dbReference type="EMBL" id="MJL94567.1"/>
    </source>
</evidence>
<feature type="transmembrane region" description="Helical" evidence="1">
    <location>
        <begin position="37"/>
        <end position="63"/>
    </location>
</feature>
<name>A0A3R0MXX7_ECOLX</name>
<dbReference type="EMBL" id="RTJF01000021">
    <property type="protein sequence ID" value="MJL94567.1"/>
    <property type="molecule type" value="Genomic_DNA"/>
</dbReference>
<gene>
    <name evidence="2" type="ORF">DNX30_17685</name>
</gene>
<accession>A0A3R0MXX7</accession>
<keyword evidence="1" id="KW-0472">Membrane</keyword>
<protein>
    <submittedName>
        <fullName evidence="2">Uncharacterized protein</fullName>
    </submittedName>
</protein>
<dbReference type="Proteomes" id="UP000885382">
    <property type="component" value="Unassembled WGS sequence"/>
</dbReference>
<keyword evidence="1" id="KW-0812">Transmembrane</keyword>
<organism evidence="2">
    <name type="scientific">Escherichia coli</name>
    <dbReference type="NCBI Taxonomy" id="562"/>
    <lineage>
        <taxon>Bacteria</taxon>
        <taxon>Pseudomonadati</taxon>
        <taxon>Pseudomonadota</taxon>
        <taxon>Gammaproteobacteria</taxon>
        <taxon>Enterobacterales</taxon>
        <taxon>Enterobacteriaceae</taxon>
        <taxon>Escherichia</taxon>
    </lineage>
</organism>
<comment type="caution">
    <text evidence="2">The sequence shown here is derived from an EMBL/GenBank/DDBJ whole genome shotgun (WGS) entry which is preliminary data.</text>
</comment>
<dbReference type="AlphaFoldDB" id="A0A3R0MXX7"/>
<evidence type="ECO:0000256" key="1">
    <source>
        <dbReference type="SAM" id="Phobius"/>
    </source>
</evidence>
<keyword evidence="1" id="KW-1133">Transmembrane helix</keyword>